<evidence type="ECO:0000313" key="2">
    <source>
        <dbReference type="EMBL" id="ERJ74984.1"/>
    </source>
</evidence>
<organism evidence="2 3">
    <name type="scientific">Prevotella disiens JCM 6334 = ATCC 29426</name>
    <dbReference type="NCBI Taxonomy" id="1235811"/>
    <lineage>
        <taxon>Bacteria</taxon>
        <taxon>Pseudomonadati</taxon>
        <taxon>Bacteroidota</taxon>
        <taxon>Bacteroidia</taxon>
        <taxon>Bacteroidales</taxon>
        <taxon>Prevotellaceae</taxon>
        <taxon>Prevotella</taxon>
    </lineage>
</organism>
<keyword evidence="3" id="KW-1185">Reference proteome</keyword>
<keyword evidence="1" id="KW-0472">Membrane</keyword>
<sequence>MVPTRLLAKSCSSCLECGLSAFEELLIGVFFLLFEAGSINYHRILSLNFMKYVLLSFWLLFI</sequence>
<keyword evidence="1" id="KW-1133">Transmembrane helix</keyword>
<evidence type="ECO:0000313" key="3">
    <source>
        <dbReference type="Proteomes" id="UP000016660"/>
    </source>
</evidence>
<gene>
    <name evidence="2" type="ORF">HMPREF0653_02064</name>
</gene>
<name>A0ABN0NQ72_9BACT</name>
<keyword evidence="1" id="KW-0812">Transmembrane</keyword>
<dbReference type="EMBL" id="AWUY01000192">
    <property type="protein sequence ID" value="ERJ74984.1"/>
    <property type="molecule type" value="Genomic_DNA"/>
</dbReference>
<feature type="transmembrane region" description="Helical" evidence="1">
    <location>
        <begin position="40"/>
        <end position="61"/>
    </location>
</feature>
<proteinExistence type="predicted"/>
<evidence type="ECO:0000256" key="1">
    <source>
        <dbReference type="SAM" id="Phobius"/>
    </source>
</evidence>
<dbReference type="Proteomes" id="UP000016660">
    <property type="component" value="Unassembled WGS sequence"/>
</dbReference>
<feature type="transmembrane region" description="Helical" evidence="1">
    <location>
        <begin position="12"/>
        <end position="34"/>
    </location>
</feature>
<comment type="caution">
    <text evidence="2">The sequence shown here is derived from an EMBL/GenBank/DDBJ whole genome shotgun (WGS) entry which is preliminary data.</text>
</comment>
<accession>A0ABN0NQ72</accession>
<protein>
    <submittedName>
        <fullName evidence="2">Uncharacterized protein</fullName>
    </submittedName>
</protein>
<reference evidence="2 3" key="1">
    <citation type="submission" date="2013-06" db="EMBL/GenBank/DDBJ databases">
        <authorList>
            <person name="Weinstock G."/>
            <person name="Sodergren E."/>
            <person name="Lobos E.A."/>
            <person name="Fulton L."/>
            <person name="Fulton R."/>
            <person name="Courtney L."/>
            <person name="Fronick C."/>
            <person name="O'Laughlin M."/>
            <person name="Godfrey J."/>
            <person name="Wilson R.M."/>
            <person name="Miner T."/>
            <person name="Farmer C."/>
            <person name="Delehaunty K."/>
            <person name="Cordes M."/>
            <person name="Minx P."/>
            <person name="Tomlinson C."/>
            <person name="Chen J."/>
            <person name="Wollam A."/>
            <person name="Pepin K.H."/>
            <person name="Bhonagiri V."/>
            <person name="Zhang X."/>
            <person name="Warren W."/>
            <person name="Mitreva M."/>
            <person name="Mardis E.R."/>
            <person name="Wilson R.K."/>
        </authorList>
    </citation>
    <scope>NUCLEOTIDE SEQUENCE [LARGE SCALE GENOMIC DNA]</scope>
    <source>
        <strain evidence="2 3">ATCC 29426</strain>
    </source>
</reference>